<comment type="caution">
    <text evidence="7">The sequence shown here is derived from an EMBL/GenBank/DDBJ whole genome shotgun (WGS) entry which is preliminary data.</text>
</comment>
<dbReference type="Gene3D" id="1.10.10.10">
    <property type="entry name" value="Winged helix-like DNA-binding domain superfamily/Winged helix DNA-binding domain"/>
    <property type="match status" value="1"/>
</dbReference>
<reference evidence="8" key="1">
    <citation type="journal article" date="2019" name="Int. J. Syst. Evol. Microbiol.">
        <title>The Global Catalogue of Microorganisms (GCM) 10K type strain sequencing project: providing services to taxonomists for standard genome sequencing and annotation.</title>
        <authorList>
            <consortium name="The Broad Institute Genomics Platform"/>
            <consortium name="The Broad Institute Genome Sequencing Center for Infectious Disease"/>
            <person name="Wu L."/>
            <person name="Ma J."/>
        </authorList>
    </citation>
    <scope>NUCLEOTIDE SEQUENCE [LARGE SCALE GENOMIC DNA]</scope>
    <source>
        <strain evidence="8">KCTC 42217</strain>
    </source>
</reference>
<organism evidence="7 8">
    <name type="scientific">Paradesertivirga mongoliensis</name>
    <dbReference type="NCBI Taxonomy" id="2100740"/>
    <lineage>
        <taxon>Bacteria</taxon>
        <taxon>Pseudomonadati</taxon>
        <taxon>Bacteroidota</taxon>
        <taxon>Sphingobacteriia</taxon>
        <taxon>Sphingobacteriales</taxon>
        <taxon>Sphingobacteriaceae</taxon>
        <taxon>Paradesertivirga</taxon>
    </lineage>
</organism>
<dbReference type="PANTHER" id="PTHR43133:SF46">
    <property type="entry name" value="RNA POLYMERASE SIGMA-70 FACTOR ECF SUBFAMILY"/>
    <property type="match status" value="1"/>
</dbReference>
<dbReference type="Pfam" id="PF08281">
    <property type="entry name" value="Sigma70_r4_2"/>
    <property type="match status" value="1"/>
</dbReference>
<dbReference type="InterPro" id="IPR039425">
    <property type="entry name" value="RNA_pol_sigma-70-like"/>
</dbReference>
<dbReference type="PANTHER" id="PTHR43133">
    <property type="entry name" value="RNA POLYMERASE ECF-TYPE SIGMA FACTO"/>
    <property type="match status" value="1"/>
</dbReference>
<dbReference type="InterPro" id="IPR013324">
    <property type="entry name" value="RNA_pol_sigma_r3/r4-like"/>
</dbReference>
<dbReference type="InterPro" id="IPR013249">
    <property type="entry name" value="RNA_pol_sigma70_r4_t2"/>
</dbReference>
<dbReference type="EMBL" id="JBHUHZ010000001">
    <property type="protein sequence ID" value="MFD2162104.1"/>
    <property type="molecule type" value="Genomic_DNA"/>
</dbReference>
<dbReference type="InterPro" id="IPR007627">
    <property type="entry name" value="RNA_pol_sigma70_r2"/>
</dbReference>
<name>A0ABW4ZJQ0_9SPHI</name>
<comment type="similarity">
    <text evidence="1">Belongs to the sigma-70 factor family. ECF subfamily.</text>
</comment>
<evidence type="ECO:0000256" key="2">
    <source>
        <dbReference type="ARBA" id="ARBA00023015"/>
    </source>
</evidence>
<dbReference type="Pfam" id="PF04542">
    <property type="entry name" value="Sigma70_r2"/>
    <property type="match status" value="1"/>
</dbReference>
<accession>A0ABW4ZJQ0</accession>
<keyword evidence="3" id="KW-0731">Sigma factor</keyword>
<keyword evidence="8" id="KW-1185">Reference proteome</keyword>
<dbReference type="SUPFAM" id="SSF88946">
    <property type="entry name" value="Sigma2 domain of RNA polymerase sigma factors"/>
    <property type="match status" value="1"/>
</dbReference>
<evidence type="ECO:0000256" key="4">
    <source>
        <dbReference type="ARBA" id="ARBA00023163"/>
    </source>
</evidence>
<protein>
    <submittedName>
        <fullName evidence="7">RNA polymerase sigma-70 factor</fullName>
    </submittedName>
</protein>
<dbReference type="Proteomes" id="UP001597387">
    <property type="component" value="Unassembled WGS sequence"/>
</dbReference>
<keyword evidence="2" id="KW-0805">Transcription regulation</keyword>
<dbReference type="SUPFAM" id="SSF88659">
    <property type="entry name" value="Sigma3 and sigma4 domains of RNA polymerase sigma factors"/>
    <property type="match status" value="1"/>
</dbReference>
<dbReference type="RefSeq" id="WP_255897840.1">
    <property type="nucleotide sequence ID" value="NZ_JAFMZO010000001.1"/>
</dbReference>
<dbReference type="NCBIfam" id="TIGR02937">
    <property type="entry name" value="sigma70-ECF"/>
    <property type="match status" value="1"/>
</dbReference>
<dbReference type="InterPro" id="IPR014327">
    <property type="entry name" value="RNA_pol_sigma70_bacteroid"/>
</dbReference>
<sequence length="197" mass="23385">MSLHSILKDLSDEELLELLRSGQVAPFEELYNRYWSRLYSSAFKRVSKAEVAEEIVQDFFTSLWINRETLVIHSSFNNYMHRAVRNLVFKFFQKEYSHKKYQELVPAEVYDSSTEEEITYKDLIRTVEKEVDLLPPKCRGVYQLSRQQFKSNKEIAHILQISEKTVENHITKALKVLRLSVRHFITIVLVPLVNHFF</sequence>
<dbReference type="InterPro" id="IPR014284">
    <property type="entry name" value="RNA_pol_sigma-70_dom"/>
</dbReference>
<feature type="domain" description="RNA polymerase sigma factor 70 region 4 type 2" evidence="6">
    <location>
        <begin position="128"/>
        <end position="175"/>
    </location>
</feature>
<dbReference type="InterPro" id="IPR013325">
    <property type="entry name" value="RNA_pol_sigma_r2"/>
</dbReference>
<evidence type="ECO:0000259" key="5">
    <source>
        <dbReference type="Pfam" id="PF04542"/>
    </source>
</evidence>
<evidence type="ECO:0000259" key="6">
    <source>
        <dbReference type="Pfam" id="PF08281"/>
    </source>
</evidence>
<proteinExistence type="inferred from homology"/>
<evidence type="ECO:0000313" key="7">
    <source>
        <dbReference type="EMBL" id="MFD2162104.1"/>
    </source>
</evidence>
<dbReference type="NCBIfam" id="TIGR02985">
    <property type="entry name" value="Sig70_bacteroi1"/>
    <property type="match status" value="1"/>
</dbReference>
<feature type="domain" description="RNA polymerase sigma-70 region 2" evidence="5">
    <location>
        <begin position="30"/>
        <end position="94"/>
    </location>
</feature>
<evidence type="ECO:0000313" key="8">
    <source>
        <dbReference type="Proteomes" id="UP001597387"/>
    </source>
</evidence>
<keyword evidence="4" id="KW-0804">Transcription</keyword>
<dbReference type="Gene3D" id="1.10.1740.10">
    <property type="match status" value="1"/>
</dbReference>
<evidence type="ECO:0000256" key="1">
    <source>
        <dbReference type="ARBA" id="ARBA00010641"/>
    </source>
</evidence>
<gene>
    <name evidence="7" type="ORF">ACFSJU_06845</name>
</gene>
<dbReference type="InterPro" id="IPR036388">
    <property type="entry name" value="WH-like_DNA-bd_sf"/>
</dbReference>
<evidence type="ECO:0000256" key="3">
    <source>
        <dbReference type="ARBA" id="ARBA00023082"/>
    </source>
</evidence>